<evidence type="ECO:0000313" key="1">
    <source>
        <dbReference type="EMBL" id="NKY29195.1"/>
    </source>
</evidence>
<accession>A0A7X6L7T7</accession>
<organism evidence="1 2">
    <name type="scientific">Nocardia gamkensis</name>
    <dbReference type="NCBI Taxonomy" id="352869"/>
    <lineage>
        <taxon>Bacteria</taxon>
        <taxon>Bacillati</taxon>
        <taxon>Actinomycetota</taxon>
        <taxon>Actinomycetes</taxon>
        <taxon>Mycobacteriales</taxon>
        <taxon>Nocardiaceae</taxon>
        <taxon>Nocardia</taxon>
    </lineage>
</organism>
<evidence type="ECO:0000313" key="2">
    <source>
        <dbReference type="Proteomes" id="UP000540698"/>
    </source>
</evidence>
<protein>
    <submittedName>
        <fullName evidence="1">Uncharacterized protein</fullName>
    </submittedName>
</protein>
<dbReference type="RefSeq" id="WP_157114212.1">
    <property type="nucleotide sequence ID" value="NZ_JAAXOS010000011.1"/>
</dbReference>
<proteinExistence type="predicted"/>
<reference evidence="1 2" key="1">
    <citation type="submission" date="2020-04" db="EMBL/GenBank/DDBJ databases">
        <title>MicrobeNet Type strains.</title>
        <authorList>
            <person name="Nicholson A.C."/>
        </authorList>
    </citation>
    <scope>NUCLEOTIDE SEQUENCE [LARGE SCALE GENOMIC DNA]</scope>
    <source>
        <strain evidence="1 2">DSM 44956</strain>
    </source>
</reference>
<name>A0A7X6L7T7_9NOCA</name>
<dbReference type="EMBL" id="JAAXOS010000011">
    <property type="protein sequence ID" value="NKY29195.1"/>
    <property type="molecule type" value="Genomic_DNA"/>
</dbReference>
<keyword evidence="2" id="KW-1185">Reference proteome</keyword>
<sequence length="109" mass="11910">MPEPLSTALPFGCGPTCQPWITVEQCGLFTFDQQTGEVLSVKCPSMNCFGQMVKVVRGRMADHDSPMDIALGGQKCPWIGIRVVFDPTRYPDLAAQPAPPPKRHPQAGR</sequence>
<dbReference type="Proteomes" id="UP000540698">
    <property type="component" value="Unassembled WGS sequence"/>
</dbReference>
<gene>
    <name evidence="1" type="ORF">HGB38_23675</name>
</gene>
<dbReference type="AlphaFoldDB" id="A0A7X6L7T7"/>
<comment type="caution">
    <text evidence="1">The sequence shown here is derived from an EMBL/GenBank/DDBJ whole genome shotgun (WGS) entry which is preliminary data.</text>
</comment>